<dbReference type="EMBL" id="CP079216">
    <property type="protein sequence ID" value="QXT62947.1"/>
    <property type="molecule type" value="Genomic_DNA"/>
</dbReference>
<protein>
    <submittedName>
        <fullName evidence="3">Glycosyltransferase</fullName>
        <ecNumber evidence="3">2.4.-.-</ecNumber>
    </submittedName>
</protein>
<feature type="domain" description="Glycosyl transferase family 1" evidence="2">
    <location>
        <begin position="214"/>
        <end position="361"/>
    </location>
</feature>
<keyword evidence="4" id="KW-1185">Reference proteome</keyword>
<keyword evidence="1 3" id="KW-0808">Transferase</keyword>
<sequence>MQAKQTRVGEGRFPVDRVIFTQSSVGQLGGIDSVNGVLARQFQARGVQIAYVSGNPPAGRPEIDGDVFVCRPLLSWTADHPLAAQYPGRMGIRLLIKRLLTPVIRIVHRARVGLFLQRLGPGDVVLLSSPGVVDALRLGPQAATKAYLVAHGHTSFEGYRLYGWLESQRRQMQFLDHLVVLTREDARRLSEALDVEVGCVANPSDVVPVPGVVREKTVVSVSRLSSEKRIDTAIRAFDLAADEVPGWRFQIYGDGVERDALEELARGCRNADRIEFCGRTDDAAAVFSGAELAILTSEFEGQPMSVIEAARCGTPTVSVGSVPEVARIAKRCGYLVDSERPEDVAATLVRAMRDEAGRHERGRLAIEFGKEHDPSSIVDQWMELFETRDPSSVTLAHPDGTLTAPAGA</sequence>
<evidence type="ECO:0000313" key="4">
    <source>
        <dbReference type="Proteomes" id="UP000824504"/>
    </source>
</evidence>
<keyword evidence="3" id="KW-0328">Glycosyltransferase</keyword>
<name>A0ABX8SHT0_9ACTN</name>
<evidence type="ECO:0000313" key="3">
    <source>
        <dbReference type="EMBL" id="QXT62947.1"/>
    </source>
</evidence>
<evidence type="ECO:0000259" key="2">
    <source>
        <dbReference type="Pfam" id="PF00534"/>
    </source>
</evidence>
<accession>A0ABX8SHT0</accession>
<dbReference type="RefSeq" id="WP_219082300.1">
    <property type="nucleotide sequence ID" value="NZ_CP079216.1"/>
</dbReference>
<dbReference type="Pfam" id="PF00534">
    <property type="entry name" value="Glycos_transf_1"/>
    <property type="match status" value="1"/>
</dbReference>
<reference evidence="3 4" key="1">
    <citation type="submission" date="2021-07" db="EMBL/GenBank/DDBJ databases">
        <title>complete genome sequencing of Tessaracoccus sp.J1M15.</title>
        <authorList>
            <person name="Bae J.-W."/>
            <person name="Kim D.-y."/>
        </authorList>
    </citation>
    <scope>NUCLEOTIDE SEQUENCE [LARGE SCALE GENOMIC DNA]</scope>
    <source>
        <strain evidence="3 4">J1M15</strain>
    </source>
</reference>
<evidence type="ECO:0000256" key="1">
    <source>
        <dbReference type="ARBA" id="ARBA00022679"/>
    </source>
</evidence>
<dbReference type="PANTHER" id="PTHR12526:SF630">
    <property type="entry name" value="GLYCOSYLTRANSFERASE"/>
    <property type="match status" value="1"/>
</dbReference>
<dbReference type="GO" id="GO:0016757">
    <property type="term" value="F:glycosyltransferase activity"/>
    <property type="evidence" value="ECO:0007669"/>
    <property type="project" value="UniProtKB-KW"/>
</dbReference>
<proteinExistence type="predicted"/>
<gene>
    <name evidence="3" type="ORF">KDB89_00175</name>
</gene>
<dbReference type="PANTHER" id="PTHR12526">
    <property type="entry name" value="GLYCOSYLTRANSFERASE"/>
    <property type="match status" value="1"/>
</dbReference>
<organism evidence="3 4">
    <name type="scientific">Tessaracoccus palaemonis</name>
    <dbReference type="NCBI Taxonomy" id="2829499"/>
    <lineage>
        <taxon>Bacteria</taxon>
        <taxon>Bacillati</taxon>
        <taxon>Actinomycetota</taxon>
        <taxon>Actinomycetes</taxon>
        <taxon>Propionibacteriales</taxon>
        <taxon>Propionibacteriaceae</taxon>
        <taxon>Tessaracoccus</taxon>
    </lineage>
</organism>
<dbReference type="EC" id="2.4.-.-" evidence="3"/>
<dbReference type="InterPro" id="IPR001296">
    <property type="entry name" value="Glyco_trans_1"/>
</dbReference>
<dbReference type="Proteomes" id="UP000824504">
    <property type="component" value="Chromosome"/>
</dbReference>